<name>A0A0C1QRZ0_9BACT</name>
<protein>
    <submittedName>
        <fullName evidence="5">Fe-S oxidoreductase</fullName>
    </submittedName>
</protein>
<comment type="caution">
    <text evidence="5">The sequence shown here is derived from an EMBL/GenBank/DDBJ whole genome shotgun (WGS) entry which is preliminary data.</text>
</comment>
<evidence type="ECO:0000256" key="2">
    <source>
        <dbReference type="ARBA" id="ARBA00023004"/>
    </source>
</evidence>
<keyword evidence="1" id="KW-0479">Metal-binding</keyword>
<feature type="domain" description="4Fe-4S ferredoxin-type" evidence="4">
    <location>
        <begin position="242"/>
        <end position="272"/>
    </location>
</feature>
<evidence type="ECO:0000256" key="3">
    <source>
        <dbReference type="ARBA" id="ARBA00023014"/>
    </source>
</evidence>
<evidence type="ECO:0000256" key="1">
    <source>
        <dbReference type="ARBA" id="ARBA00022723"/>
    </source>
</evidence>
<keyword evidence="3" id="KW-0411">Iron-sulfur</keyword>
<dbReference type="PROSITE" id="PS00198">
    <property type="entry name" value="4FE4S_FER_1"/>
    <property type="match status" value="2"/>
</dbReference>
<dbReference type="Gene3D" id="1.10.1060.10">
    <property type="entry name" value="Alpha-helical ferredoxin"/>
    <property type="match status" value="1"/>
</dbReference>
<dbReference type="AlphaFoldDB" id="A0A0C1QRZ0"/>
<evidence type="ECO:0000313" key="6">
    <source>
        <dbReference type="Proteomes" id="UP000031433"/>
    </source>
</evidence>
<dbReference type="InterPro" id="IPR009051">
    <property type="entry name" value="Helical_ferredxn"/>
</dbReference>
<keyword evidence="6" id="KW-1185">Reference proteome</keyword>
<evidence type="ECO:0000259" key="4">
    <source>
        <dbReference type="PROSITE" id="PS51379"/>
    </source>
</evidence>
<gene>
    <name evidence="5" type="ORF">SE37_14090</name>
</gene>
<evidence type="ECO:0000313" key="5">
    <source>
        <dbReference type="EMBL" id="KIE43677.1"/>
    </source>
</evidence>
<dbReference type="GO" id="GO:0046872">
    <property type="term" value="F:metal ion binding"/>
    <property type="evidence" value="ECO:0007669"/>
    <property type="project" value="UniProtKB-KW"/>
</dbReference>
<organism evidence="5 6">
    <name type="scientific">Geobacter soli</name>
    <dbReference type="NCBI Taxonomy" id="1510391"/>
    <lineage>
        <taxon>Bacteria</taxon>
        <taxon>Pseudomonadati</taxon>
        <taxon>Thermodesulfobacteriota</taxon>
        <taxon>Desulfuromonadia</taxon>
        <taxon>Geobacterales</taxon>
        <taxon>Geobacteraceae</taxon>
        <taxon>Geobacter</taxon>
    </lineage>
</organism>
<dbReference type="InterPro" id="IPR017896">
    <property type="entry name" value="4Fe4S_Fe-S-bd"/>
</dbReference>
<dbReference type="RefSeq" id="WP_039647370.1">
    <property type="nucleotide sequence ID" value="NZ_JXBL01000001.1"/>
</dbReference>
<dbReference type="SUPFAM" id="SSF46548">
    <property type="entry name" value="alpha-helical ferredoxin"/>
    <property type="match status" value="1"/>
</dbReference>
<dbReference type="EMBL" id="JXBL01000001">
    <property type="protein sequence ID" value="KIE43677.1"/>
    <property type="molecule type" value="Genomic_DNA"/>
</dbReference>
<reference evidence="5 6" key="1">
    <citation type="submission" date="2015-01" db="EMBL/GenBank/DDBJ databases">
        <title>Genome sequence of the anaerobic bacterium Geobacter soli GSS01, a dissimilatory Fe(III) reducer from soil.</title>
        <authorList>
            <person name="Yang G."/>
            <person name="Zhou S."/>
        </authorList>
    </citation>
    <scope>NUCLEOTIDE SEQUENCE [LARGE SCALE GENOMIC DNA]</scope>
    <source>
        <strain evidence="5 6">GSS01</strain>
    </source>
</reference>
<sequence length="309" mass="33810">MTNTAHTIDTALYDAVTDALRAEAKKVLESGTAAAVIGWQAGRRRGSAVPAIVTDPADAEKLIFSPSCVNNLALYLTKAKKEVREKGTLAVVAKGCDMKALAGLMGENQLKRDDIYIIGVACAGVYGPAVQGNAPLDDSTLARKCRECAAELPEGADVSLGTVPRRPAFTPHEAAELARLEAMTPAERWAFWKEHFSRCIRCYACRQVCPFCYCEQCLCDRNRPQAVETTPRPAGNMAWHMVRAMHLAGRCAGCAECERACPMDIPLNLLNRKMAKELKELYGHEAGFQAKEKGPLAEYREDDDQSFIK</sequence>
<dbReference type="GO" id="GO:0051536">
    <property type="term" value="F:iron-sulfur cluster binding"/>
    <property type="evidence" value="ECO:0007669"/>
    <property type="project" value="UniProtKB-KW"/>
</dbReference>
<dbReference type="Proteomes" id="UP000031433">
    <property type="component" value="Unassembled WGS sequence"/>
</dbReference>
<accession>A0A0C1QRZ0</accession>
<dbReference type="PROSITE" id="PS51379">
    <property type="entry name" value="4FE4S_FER_2"/>
    <property type="match status" value="2"/>
</dbReference>
<dbReference type="InterPro" id="IPR017900">
    <property type="entry name" value="4Fe4S_Fe_S_CS"/>
</dbReference>
<proteinExistence type="predicted"/>
<feature type="domain" description="4Fe-4S ferredoxin-type" evidence="4">
    <location>
        <begin position="189"/>
        <end position="211"/>
    </location>
</feature>
<keyword evidence="2" id="KW-0408">Iron</keyword>